<comment type="similarity">
    <text evidence="4">Belongs to the class I-like SAM-binding methyltransferase superfamily. Cation-independent O-methyltransferase family. COMT subfamily.</text>
</comment>
<accession>A0AA88WAC7</accession>
<reference evidence="8" key="1">
    <citation type="submission" date="2022-12" db="EMBL/GenBank/DDBJ databases">
        <title>Draft genome assemblies for two species of Escallonia (Escalloniales).</title>
        <authorList>
            <person name="Chanderbali A."/>
            <person name="Dervinis C."/>
            <person name="Anghel I."/>
            <person name="Soltis D."/>
            <person name="Soltis P."/>
            <person name="Zapata F."/>
        </authorList>
    </citation>
    <scope>NUCLEOTIDE SEQUENCE</scope>
    <source>
        <strain evidence="8">UCBG64.0493</strain>
        <tissue evidence="8">Leaf</tissue>
    </source>
</reference>
<dbReference type="SUPFAM" id="SSF53335">
    <property type="entry name" value="S-adenosyl-L-methionine-dependent methyltransferases"/>
    <property type="match status" value="1"/>
</dbReference>
<feature type="domain" description="O-methyltransferase dimerisation" evidence="7">
    <location>
        <begin position="34"/>
        <end position="121"/>
    </location>
</feature>
<feature type="domain" description="O-methyltransferase C-terminal" evidence="6">
    <location>
        <begin position="143"/>
        <end position="348"/>
    </location>
</feature>
<dbReference type="Pfam" id="PF08100">
    <property type="entry name" value="Dimerisation"/>
    <property type="match status" value="1"/>
</dbReference>
<comment type="caution">
    <text evidence="8">The sequence shown here is derived from an EMBL/GenBank/DDBJ whole genome shotgun (WGS) entry which is preliminary data.</text>
</comment>
<proteinExistence type="inferred from homology"/>
<evidence type="ECO:0000259" key="6">
    <source>
        <dbReference type="Pfam" id="PF00891"/>
    </source>
</evidence>
<dbReference type="Gene3D" id="1.10.10.10">
    <property type="entry name" value="Winged helix-like DNA-binding domain superfamily/Winged helix DNA-binding domain"/>
    <property type="match status" value="1"/>
</dbReference>
<sequence>MYVSRFHYLILEFERERMEPIDKEAMLTGQAEIWRYMFNFADSMALKCAVELRIADIIHSHGCPITLSQIASGINSSSADINCLARIIRLLVRKKIFSASPQTDGGQTLYGLTHSSRWLLHDAELSLAPMLLMENHPWLLAPWHRLSDCVKEGCIAFEKAHGQEIWDFASVNPEFNKVFNDGMKCTAKITTATIVSGYKDGFGCIGSLVDVGGGTGAAMAEIVKAYPHIKGINFDLPHVVATAQEYGGVCHVGGDMFKAIPEADAVFMKWIMHDWSDEDCVKILKNCRKAIPKETGKVIIVDVVLQPEGDGLFDNTGLVFDLLMIAHSSGGKERTEPEWKKLLNEGGFPRYNIIKIPAFLAILEAYPE</sequence>
<evidence type="ECO:0000256" key="2">
    <source>
        <dbReference type="ARBA" id="ARBA00022679"/>
    </source>
</evidence>
<dbReference type="InterPro" id="IPR036388">
    <property type="entry name" value="WH-like_DNA-bd_sf"/>
</dbReference>
<dbReference type="FunFam" id="3.40.50.150:FF:000294">
    <property type="entry name" value="O-methyltransferase family protein"/>
    <property type="match status" value="1"/>
</dbReference>
<evidence type="ECO:0000313" key="9">
    <source>
        <dbReference type="Proteomes" id="UP001188597"/>
    </source>
</evidence>
<dbReference type="Proteomes" id="UP001188597">
    <property type="component" value="Unassembled WGS sequence"/>
</dbReference>
<keyword evidence="1" id="KW-0489">Methyltransferase</keyword>
<dbReference type="EMBL" id="JAVXUP010000723">
    <property type="protein sequence ID" value="KAK3022234.1"/>
    <property type="molecule type" value="Genomic_DNA"/>
</dbReference>
<dbReference type="Gene3D" id="3.40.50.150">
    <property type="entry name" value="Vaccinia Virus protein VP39"/>
    <property type="match status" value="1"/>
</dbReference>
<dbReference type="AlphaFoldDB" id="A0AA88WAC7"/>
<dbReference type="Pfam" id="PF00891">
    <property type="entry name" value="Methyltransf_2"/>
    <property type="match status" value="1"/>
</dbReference>
<protein>
    <recommendedName>
        <fullName evidence="10">O-methyltransferase</fullName>
    </recommendedName>
</protein>
<evidence type="ECO:0000256" key="3">
    <source>
        <dbReference type="ARBA" id="ARBA00022691"/>
    </source>
</evidence>
<evidence type="ECO:0000256" key="4">
    <source>
        <dbReference type="ARBA" id="ARBA00034481"/>
    </source>
</evidence>
<dbReference type="InterPro" id="IPR036390">
    <property type="entry name" value="WH_DNA-bd_sf"/>
</dbReference>
<dbReference type="GO" id="GO:0032259">
    <property type="term" value="P:methylation"/>
    <property type="evidence" value="ECO:0007669"/>
    <property type="project" value="UniProtKB-KW"/>
</dbReference>
<dbReference type="SUPFAM" id="SSF46785">
    <property type="entry name" value="Winged helix' DNA-binding domain"/>
    <property type="match status" value="1"/>
</dbReference>
<keyword evidence="9" id="KW-1185">Reference proteome</keyword>
<keyword evidence="2" id="KW-0808">Transferase</keyword>
<feature type="active site" description="Proton acceptor" evidence="5">
    <location>
        <position position="273"/>
    </location>
</feature>
<dbReference type="CDD" id="cd02440">
    <property type="entry name" value="AdoMet_MTases"/>
    <property type="match status" value="1"/>
</dbReference>
<evidence type="ECO:0000256" key="1">
    <source>
        <dbReference type="ARBA" id="ARBA00022603"/>
    </source>
</evidence>
<evidence type="ECO:0000259" key="7">
    <source>
        <dbReference type="Pfam" id="PF08100"/>
    </source>
</evidence>
<organism evidence="8 9">
    <name type="scientific">Escallonia herrerae</name>
    <dbReference type="NCBI Taxonomy" id="1293975"/>
    <lineage>
        <taxon>Eukaryota</taxon>
        <taxon>Viridiplantae</taxon>
        <taxon>Streptophyta</taxon>
        <taxon>Embryophyta</taxon>
        <taxon>Tracheophyta</taxon>
        <taxon>Spermatophyta</taxon>
        <taxon>Magnoliopsida</taxon>
        <taxon>eudicotyledons</taxon>
        <taxon>Gunneridae</taxon>
        <taxon>Pentapetalae</taxon>
        <taxon>asterids</taxon>
        <taxon>campanulids</taxon>
        <taxon>Escalloniales</taxon>
        <taxon>Escalloniaceae</taxon>
        <taxon>Escallonia</taxon>
    </lineage>
</organism>
<keyword evidence="3" id="KW-0949">S-adenosyl-L-methionine</keyword>
<dbReference type="InterPro" id="IPR012967">
    <property type="entry name" value="COMT_dimerisation"/>
</dbReference>
<dbReference type="PIRSF" id="PIRSF005739">
    <property type="entry name" value="O-mtase"/>
    <property type="match status" value="1"/>
</dbReference>
<dbReference type="InterPro" id="IPR001077">
    <property type="entry name" value="COMT_C"/>
</dbReference>
<name>A0AA88WAC7_9ASTE</name>
<evidence type="ECO:0000256" key="5">
    <source>
        <dbReference type="PIRSR" id="PIRSR005739-1"/>
    </source>
</evidence>
<dbReference type="GO" id="GO:0046983">
    <property type="term" value="F:protein dimerization activity"/>
    <property type="evidence" value="ECO:0007669"/>
    <property type="project" value="InterPro"/>
</dbReference>
<dbReference type="GO" id="GO:0008171">
    <property type="term" value="F:O-methyltransferase activity"/>
    <property type="evidence" value="ECO:0007669"/>
    <property type="project" value="InterPro"/>
</dbReference>
<dbReference type="PROSITE" id="PS51683">
    <property type="entry name" value="SAM_OMT_II"/>
    <property type="match status" value="1"/>
</dbReference>
<evidence type="ECO:0000313" key="8">
    <source>
        <dbReference type="EMBL" id="KAK3022234.1"/>
    </source>
</evidence>
<dbReference type="InterPro" id="IPR029063">
    <property type="entry name" value="SAM-dependent_MTases_sf"/>
</dbReference>
<dbReference type="InterPro" id="IPR016461">
    <property type="entry name" value="COMT-like"/>
</dbReference>
<dbReference type="PANTHER" id="PTHR11746">
    <property type="entry name" value="O-METHYLTRANSFERASE"/>
    <property type="match status" value="1"/>
</dbReference>
<evidence type="ECO:0008006" key="10">
    <source>
        <dbReference type="Google" id="ProtNLM"/>
    </source>
</evidence>
<gene>
    <name evidence="8" type="ORF">RJ639_046022</name>
</gene>